<feature type="region of interest" description="Disordered" evidence="4">
    <location>
        <begin position="283"/>
        <end position="306"/>
    </location>
</feature>
<dbReference type="GO" id="GO:0016020">
    <property type="term" value="C:membrane"/>
    <property type="evidence" value="ECO:0007669"/>
    <property type="project" value="TreeGrafter"/>
</dbReference>
<dbReference type="PROSITE" id="PS01066">
    <property type="entry name" value="UPP_SYNTHASE"/>
    <property type="match status" value="1"/>
</dbReference>
<evidence type="ECO:0000313" key="5">
    <source>
        <dbReference type="EMBL" id="ORZ39800.1"/>
    </source>
</evidence>
<dbReference type="NCBIfam" id="TIGR00055">
    <property type="entry name" value="uppS"/>
    <property type="match status" value="1"/>
</dbReference>
<keyword evidence="6" id="KW-1185">Reference proteome</keyword>
<evidence type="ECO:0000256" key="3">
    <source>
        <dbReference type="RuleBase" id="RU363018"/>
    </source>
</evidence>
<dbReference type="PANTHER" id="PTHR10291">
    <property type="entry name" value="DEHYDRODOLICHYL DIPHOSPHATE SYNTHASE FAMILY MEMBER"/>
    <property type="match status" value="1"/>
</dbReference>
<dbReference type="SUPFAM" id="SSF64005">
    <property type="entry name" value="Undecaprenyl diphosphate synthase"/>
    <property type="match status" value="1"/>
</dbReference>
<dbReference type="EC" id="2.5.1.-" evidence="3"/>
<dbReference type="InterPro" id="IPR036424">
    <property type="entry name" value="UPP_synth-like_sf"/>
</dbReference>
<sequence length="315" mass="35290">MASPPPSSSWSSWLSSTLQHSLISALALGPIPPHVAFIMDGNRRYAKRQNQPKQVALPLLASRPGVRVVTIYAFSIENFKRDQDEVDYLFAMMIDKLQVLSTESKLVERYRIRIRILGDVTLLPVDVQRAAYEAERRTSGYCGAVLNICIPYTSRFDMSHAVRTRDEMYDLQGITRSVEQALQTSECPPVDILVRTSGEHRLSDFLMWQVCGDGGKSHDAGALLEFVAKSWPEFSFWQFLPTLVDYQVSVLGQQRARKSFQFPNGLPWDPTRFDLAAIQSPDSFSPPSSLPDSRVGDDAFSGPVSHQQVVIPPSL</sequence>
<protein>
    <recommendedName>
        <fullName evidence="3">Alkyl transferase</fullName>
        <ecNumber evidence="3">2.5.1.-</ecNumber>
    </recommendedName>
</protein>
<keyword evidence="2 3" id="KW-0808">Transferase</keyword>
<feature type="compositionally biased region" description="Low complexity" evidence="4">
    <location>
        <begin position="283"/>
        <end position="293"/>
    </location>
</feature>
<dbReference type="OrthoDB" id="4173905at2759"/>
<organism evidence="5 6">
    <name type="scientific">Catenaria anguillulae PL171</name>
    <dbReference type="NCBI Taxonomy" id="765915"/>
    <lineage>
        <taxon>Eukaryota</taxon>
        <taxon>Fungi</taxon>
        <taxon>Fungi incertae sedis</taxon>
        <taxon>Blastocladiomycota</taxon>
        <taxon>Blastocladiomycetes</taxon>
        <taxon>Blastocladiales</taxon>
        <taxon>Catenariaceae</taxon>
        <taxon>Catenaria</taxon>
    </lineage>
</organism>
<dbReference type="EMBL" id="MCFL01000004">
    <property type="protein sequence ID" value="ORZ39800.1"/>
    <property type="molecule type" value="Genomic_DNA"/>
</dbReference>
<name>A0A1Y2HYZ9_9FUNG</name>
<dbReference type="CDD" id="cd00475">
    <property type="entry name" value="Cis_IPPS"/>
    <property type="match status" value="1"/>
</dbReference>
<dbReference type="AlphaFoldDB" id="A0A1Y2HYZ9"/>
<dbReference type="GO" id="GO:0005811">
    <property type="term" value="C:lipid droplet"/>
    <property type="evidence" value="ECO:0007669"/>
    <property type="project" value="TreeGrafter"/>
</dbReference>
<evidence type="ECO:0000256" key="1">
    <source>
        <dbReference type="ARBA" id="ARBA00005432"/>
    </source>
</evidence>
<dbReference type="InterPro" id="IPR001441">
    <property type="entry name" value="UPP_synth-like"/>
</dbReference>
<dbReference type="GO" id="GO:1904423">
    <property type="term" value="C:dehydrodolichyl diphosphate synthase complex"/>
    <property type="evidence" value="ECO:0007669"/>
    <property type="project" value="TreeGrafter"/>
</dbReference>
<proteinExistence type="inferred from homology"/>
<dbReference type="InterPro" id="IPR018520">
    <property type="entry name" value="UPP_synth-like_CS"/>
</dbReference>
<evidence type="ECO:0000256" key="2">
    <source>
        <dbReference type="ARBA" id="ARBA00022679"/>
    </source>
</evidence>
<evidence type="ECO:0000256" key="4">
    <source>
        <dbReference type="SAM" id="MobiDB-lite"/>
    </source>
</evidence>
<evidence type="ECO:0000313" key="6">
    <source>
        <dbReference type="Proteomes" id="UP000193411"/>
    </source>
</evidence>
<dbReference type="PANTHER" id="PTHR10291:SF43">
    <property type="entry name" value="DEHYDRODOLICHYL DIPHOSPHATE SYNTHASE COMPLEX SUBUNIT DHDDS"/>
    <property type="match status" value="1"/>
</dbReference>
<dbReference type="Gene3D" id="3.40.1180.10">
    <property type="entry name" value="Decaprenyl diphosphate synthase-like"/>
    <property type="match status" value="1"/>
</dbReference>
<dbReference type="GO" id="GO:0045547">
    <property type="term" value="F:ditrans,polycis-polyprenyl diphosphate synthase [(2E,6E)-farnesyl diphosphate specific] activity"/>
    <property type="evidence" value="ECO:0007669"/>
    <property type="project" value="TreeGrafter"/>
</dbReference>
<dbReference type="Proteomes" id="UP000193411">
    <property type="component" value="Unassembled WGS sequence"/>
</dbReference>
<comment type="caution">
    <text evidence="5">The sequence shown here is derived from an EMBL/GenBank/DDBJ whole genome shotgun (WGS) entry which is preliminary data.</text>
</comment>
<dbReference type="GO" id="GO:0005783">
    <property type="term" value="C:endoplasmic reticulum"/>
    <property type="evidence" value="ECO:0007669"/>
    <property type="project" value="TreeGrafter"/>
</dbReference>
<dbReference type="STRING" id="765915.A0A1Y2HYZ9"/>
<dbReference type="Pfam" id="PF01255">
    <property type="entry name" value="Prenyltransf"/>
    <property type="match status" value="1"/>
</dbReference>
<reference evidence="5 6" key="1">
    <citation type="submission" date="2016-07" db="EMBL/GenBank/DDBJ databases">
        <title>Pervasive Adenine N6-methylation of Active Genes in Fungi.</title>
        <authorList>
            <consortium name="DOE Joint Genome Institute"/>
            <person name="Mondo S.J."/>
            <person name="Dannebaum R.O."/>
            <person name="Kuo R.C."/>
            <person name="Labutti K."/>
            <person name="Haridas S."/>
            <person name="Kuo A."/>
            <person name="Salamov A."/>
            <person name="Ahrendt S.R."/>
            <person name="Lipzen A."/>
            <person name="Sullivan W."/>
            <person name="Andreopoulos W.B."/>
            <person name="Clum A."/>
            <person name="Lindquist E."/>
            <person name="Daum C."/>
            <person name="Ramamoorthy G.K."/>
            <person name="Gryganskyi A."/>
            <person name="Culley D."/>
            <person name="Magnuson J.K."/>
            <person name="James T.Y."/>
            <person name="O'Malley M.A."/>
            <person name="Stajich J.E."/>
            <person name="Spatafora J.W."/>
            <person name="Visel A."/>
            <person name="Grigoriev I.V."/>
        </authorList>
    </citation>
    <scope>NUCLEOTIDE SEQUENCE [LARGE SCALE GENOMIC DNA]</scope>
    <source>
        <strain evidence="5 6">PL171</strain>
    </source>
</reference>
<dbReference type="GO" id="GO:0016094">
    <property type="term" value="P:polyprenol biosynthetic process"/>
    <property type="evidence" value="ECO:0007669"/>
    <property type="project" value="TreeGrafter"/>
</dbReference>
<gene>
    <name evidence="5" type="ORF">BCR44DRAFT_1425667</name>
</gene>
<comment type="similarity">
    <text evidence="1 3">Belongs to the UPP synthase family.</text>
</comment>
<accession>A0A1Y2HYZ9</accession>